<name>A0A1U9KHE3_ACEAC</name>
<dbReference type="eggNOG" id="COG1028">
    <property type="taxonomic scope" value="Bacteria"/>
</dbReference>
<dbReference type="InterPro" id="IPR002347">
    <property type="entry name" value="SDR_fam"/>
</dbReference>
<dbReference type="Gene3D" id="3.40.50.720">
    <property type="entry name" value="NAD(P)-binding Rossmann-like Domain"/>
    <property type="match status" value="1"/>
</dbReference>
<evidence type="ECO:0000313" key="6">
    <source>
        <dbReference type="Proteomes" id="UP000188937"/>
    </source>
</evidence>
<dbReference type="PROSITE" id="PS00061">
    <property type="entry name" value="ADH_SHORT"/>
    <property type="match status" value="1"/>
</dbReference>
<dbReference type="Pfam" id="PF00106">
    <property type="entry name" value="adh_short"/>
    <property type="match status" value="1"/>
</dbReference>
<evidence type="ECO:0000259" key="4">
    <source>
        <dbReference type="SMART" id="SM00822"/>
    </source>
</evidence>
<keyword evidence="6" id="KW-1185">Reference proteome</keyword>
<reference evidence="5 6" key="1">
    <citation type="submission" date="2016-03" db="EMBL/GenBank/DDBJ databases">
        <title>Acetic acid bacteria sequencing.</title>
        <authorList>
            <person name="Brandt J."/>
            <person name="Jakob F."/>
            <person name="Vogel R.F."/>
        </authorList>
    </citation>
    <scope>NUCLEOTIDE SEQUENCE [LARGE SCALE GENOMIC DNA]</scope>
    <source>
        <strain evidence="5 6">TMW2.1153</strain>
    </source>
</reference>
<dbReference type="InterPro" id="IPR020904">
    <property type="entry name" value="Sc_DH/Rdtase_CS"/>
</dbReference>
<dbReference type="RefSeq" id="WP_077813270.1">
    <property type="nucleotide sequence ID" value="NZ_CP014692.1"/>
</dbReference>
<dbReference type="GO" id="GO:0016491">
    <property type="term" value="F:oxidoreductase activity"/>
    <property type="evidence" value="ECO:0007669"/>
    <property type="project" value="UniProtKB-KW"/>
</dbReference>
<comment type="similarity">
    <text evidence="1 3">Belongs to the short-chain dehydrogenases/reductases (SDR) family.</text>
</comment>
<dbReference type="CDD" id="cd05233">
    <property type="entry name" value="SDR_c"/>
    <property type="match status" value="1"/>
</dbReference>
<dbReference type="OrthoDB" id="154414at2"/>
<dbReference type="AlphaFoldDB" id="A0A1U9KHE3"/>
<proteinExistence type="inferred from homology"/>
<dbReference type="PANTHER" id="PTHR43639:SF1">
    <property type="entry name" value="SHORT-CHAIN DEHYDROGENASE_REDUCTASE FAMILY PROTEIN"/>
    <property type="match status" value="1"/>
</dbReference>
<dbReference type="PRINTS" id="PR00080">
    <property type="entry name" value="SDRFAMILY"/>
</dbReference>
<dbReference type="PRINTS" id="PR00081">
    <property type="entry name" value="GDHRDH"/>
</dbReference>
<evidence type="ECO:0000256" key="3">
    <source>
        <dbReference type="RuleBase" id="RU000363"/>
    </source>
</evidence>
<dbReference type="PANTHER" id="PTHR43639">
    <property type="entry name" value="OXIDOREDUCTASE, SHORT-CHAIN DEHYDROGENASE/REDUCTASE FAMILY (AFU_ORTHOLOGUE AFUA_5G02870)"/>
    <property type="match status" value="1"/>
</dbReference>
<keyword evidence="2" id="KW-0560">Oxidoreductase</keyword>
<evidence type="ECO:0000256" key="1">
    <source>
        <dbReference type="ARBA" id="ARBA00006484"/>
    </source>
</evidence>
<dbReference type="SMART" id="SM00822">
    <property type="entry name" value="PKS_KR"/>
    <property type="match status" value="1"/>
</dbReference>
<dbReference type="KEGG" id="aace:A0U92_11005"/>
<dbReference type="STRING" id="435.A0U92_11005"/>
<organism evidence="5 6">
    <name type="scientific">Acetobacter aceti</name>
    <dbReference type="NCBI Taxonomy" id="435"/>
    <lineage>
        <taxon>Bacteria</taxon>
        <taxon>Pseudomonadati</taxon>
        <taxon>Pseudomonadota</taxon>
        <taxon>Alphaproteobacteria</taxon>
        <taxon>Acetobacterales</taxon>
        <taxon>Acetobacteraceae</taxon>
        <taxon>Acetobacter</taxon>
        <taxon>Acetobacter subgen. Acetobacter</taxon>
    </lineage>
</organism>
<dbReference type="FunFam" id="3.40.50.720:FF:000084">
    <property type="entry name" value="Short-chain dehydrogenase reductase"/>
    <property type="match status" value="1"/>
</dbReference>
<feature type="domain" description="Ketoreductase" evidence="4">
    <location>
        <begin position="4"/>
        <end position="183"/>
    </location>
</feature>
<evidence type="ECO:0000256" key="2">
    <source>
        <dbReference type="ARBA" id="ARBA00023002"/>
    </source>
</evidence>
<dbReference type="InterPro" id="IPR057326">
    <property type="entry name" value="KR_dom"/>
</dbReference>
<dbReference type="InterPro" id="IPR036291">
    <property type="entry name" value="NAD(P)-bd_dom_sf"/>
</dbReference>
<dbReference type="EMBL" id="CP014692">
    <property type="protein sequence ID" value="AQS85224.1"/>
    <property type="molecule type" value="Genomic_DNA"/>
</dbReference>
<sequence length="243" mass="25214">MTDRVAVITGGSRGIGAAVAEHLARDGFDIAFSYARSEAQANELCKKIEQIGRKAKAIQADGATVEGNRKIIAETVSHFGRIDALVCNAGAYPYTTIDQASIEDIEKVLNLNVRGVMVETREALRHMKSGGRIILMGSAFAGRLPFPGLSLYGATKAALRGFAQGAARDLGKKGITINVVEPGPIDTDMNPADAEGAAALAGFVATGAYGHVGDIARMVSFLARPDAGYITGAAIPVDGGLLA</sequence>
<dbReference type="SUPFAM" id="SSF51735">
    <property type="entry name" value="NAD(P)-binding Rossmann-fold domains"/>
    <property type="match status" value="1"/>
</dbReference>
<dbReference type="Proteomes" id="UP000188937">
    <property type="component" value="Chromosome"/>
</dbReference>
<protein>
    <submittedName>
        <fullName evidence="5">Oxidoreductase</fullName>
    </submittedName>
</protein>
<evidence type="ECO:0000313" key="5">
    <source>
        <dbReference type="EMBL" id="AQS85224.1"/>
    </source>
</evidence>
<gene>
    <name evidence="5" type="ORF">A0U92_11005</name>
</gene>
<accession>A0A1U9KHE3</accession>